<sequence>MAKSSPTNDIMDDPDAIYEEDIGTHGRKGGCFSQRRASAPAVDGMGDILKSAIHPTAETPISSLDSRSLSSFPSSVDDDTDPSDSLLVLAPLYIPRSKNNEASARKRPGFTTKRYNPGASSRTWHDWLVRLFAGRKPTLSSQIGHKRTDSFICNSIRAESASQLLKTPKGQDTTKAPTQKHDFKHITSCNHAPRLLLPKVIPSVRTPESHLVTHCISYTRISPAPLTAYTGYTVVAHDDYTPERVVRGFDVPGRSAIVAPLSKRNNTAANLLDRDRDAWSSWNRNITCPTDLPFEKMHPGRVSVPRQSEANSRNKTGGCEMDHLDCQDASQCSNIAVEEYPFSQCCYW</sequence>
<proteinExistence type="predicted"/>
<name>A0A8H6DVW2_COCSA</name>
<dbReference type="AlphaFoldDB" id="A0A8H6DVW2"/>
<feature type="compositionally biased region" description="Low complexity" evidence="1">
    <location>
        <begin position="62"/>
        <end position="75"/>
    </location>
</feature>
<gene>
    <name evidence="2" type="ORF">GGP41_002599</name>
</gene>
<comment type="caution">
    <text evidence="2">The sequence shown here is derived from an EMBL/GenBank/DDBJ whole genome shotgun (WGS) entry which is preliminary data.</text>
</comment>
<reference evidence="2" key="1">
    <citation type="submission" date="2019-11" db="EMBL/GenBank/DDBJ databases">
        <title>Bipolaris sorokiniana Genome sequencing.</title>
        <authorList>
            <person name="Wang H."/>
        </authorList>
    </citation>
    <scope>NUCLEOTIDE SEQUENCE</scope>
</reference>
<protein>
    <submittedName>
        <fullName evidence="2">Uncharacterized protein</fullName>
    </submittedName>
</protein>
<organism evidence="2 3">
    <name type="scientific">Cochliobolus sativus</name>
    <name type="common">Common root rot and spot blotch fungus</name>
    <name type="synonym">Bipolaris sorokiniana</name>
    <dbReference type="NCBI Taxonomy" id="45130"/>
    <lineage>
        <taxon>Eukaryota</taxon>
        <taxon>Fungi</taxon>
        <taxon>Dikarya</taxon>
        <taxon>Ascomycota</taxon>
        <taxon>Pezizomycotina</taxon>
        <taxon>Dothideomycetes</taxon>
        <taxon>Pleosporomycetidae</taxon>
        <taxon>Pleosporales</taxon>
        <taxon>Pleosporineae</taxon>
        <taxon>Pleosporaceae</taxon>
        <taxon>Bipolaris</taxon>
    </lineage>
</organism>
<feature type="region of interest" description="Disordered" evidence="1">
    <location>
        <begin position="1"/>
        <end position="37"/>
    </location>
</feature>
<evidence type="ECO:0000313" key="3">
    <source>
        <dbReference type="Proteomes" id="UP000624244"/>
    </source>
</evidence>
<evidence type="ECO:0000256" key="1">
    <source>
        <dbReference type="SAM" id="MobiDB-lite"/>
    </source>
</evidence>
<accession>A0A8H6DVW2</accession>
<dbReference type="EMBL" id="WNKQ01000007">
    <property type="protein sequence ID" value="KAF5850366.1"/>
    <property type="molecule type" value="Genomic_DNA"/>
</dbReference>
<dbReference type="Proteomes" id="UP000624244">
    <property type="component" value="Unassembled WGS sequence"/>
</dbReference>
<feature type="compositionally biased region" description="Acidic residues" evidence="1">
    <location>
        <begin position="10"/>
        <end position="21"/>
    </location>
</feature>
<feature type="region of interest" description="Disordered" evidence="1">
    <location>
        <begin position="59"/>
        <end position="81"/>
    </location>
</feature>
<evidence type="ECO:0000313" key="2">
    <source>
        <dbReference type="EMBL" id="KAF5850366.1"/>
    </source>
</evidence>